<proteinExistence type="predicted"/>
<reference evidence="3" key="1">
    <citation type="journal article" date="2019" name="Int. J. Syst. Evol. Microbiol.">
        <title>The Global Catalogue of Microorganisms (GCM) 10K type strain sequencing project: providing services to taxonomists for standard genome sequencing and annotation.</title>
        <authorList>
            <consortium name="The Broad Institute Genomics Platform"/>
            <consortium name="The Broad Institute Genome Sequencing Center for Infectious Disease"/>
            <person name="Wu L."/>
            <person name="Ma J."/>
        </authorList>
    </citation>
    <scope>NUCLEOTIDE SEQUENCE [LARGE SCALE GENOMIC DNA]</scope>
    <source>
        <strain evidence="3">CCUG 53903</strain>
    </source>
</reference>
<evidence type="ECO:0008006" key="4">
    <source>
        <dbReference type="Google" id="ProtNLM"/>
    </source>
</evidence>
<organism evidence="2 3">
    <name type="scientific">Nonomuraea insulae</name>
    <dbReference type="NCBI Taxonomy" id="1616787"/>
    <lineage>
        <taxon>Bacteria</taxon>
        <taxon>Bacillati</taxon>
        <taxon>Actinomycetota</taxon>
        <taxon>Actinomycetes</taxon>
        <taxon>Streptosporangiales</taxon>
        <taxon>Streptosporangiaceae</taxon>
        <taxon>Nonomuraea</taxon>
    </lineage>
</organism>
<feature type="compositionally biased region" description="Basic and acidic residues" evidence="1">
    <location>
        <begin position="59"/>
        <end position="70"/>
    </location>
</feature>
<sequence length="70" mass="7319">MIRNLIATAVTAVILAFGITFQAVWATSHENKSEPPAESGARPTSSATTETGPHTGEQTNDHTGKPGETK</sequence>
<comment type="caution">
    <text evidence="2">The sequence shown here is derived from an EMBL/GenBank/DDBJ whole genome shotgun (WGS) entry which is preliminary data.</text>
</comment>
<feature type="region of interest" description="Disordered" evidence="1">
    <location>
        <begin position="28"/>
        <end position="70"/>
    </location>
</feature>
<accession>A0ABW1CEX4</accession>
<keyword evidence="3" id="KW-1185">Reference proteome</keyword>
<dbReference type="Proteomes" id="UP001596058">
    <property type="component" value="Unassembled WGS sequence"/>
</dbReference>
<dbReference type="RefSeq" id="WP_379513723.1">
    <property type="nucleotide sequence ID" value="NZ_JBHSPA010000013.1"/>
</dbReference>
<evidence type="ECO:0000256" key="1">
    <source>
        <dbReference type="SAM" id="MobiDB-lite"/>
    </source>
</evidence>
<gene>
    <name evidence="2" type="ORF">ACFPZ3_10065</name>
</gene>
<protein>
    <recommendedName>
        <fullName evidence="4">Secreted protein</fullName>
    </recommendedName>
</protein>
<name>A0ABW1CEX4_9ACTN</name>
<feature type="compositionally biased region" description="Polar residues" evidence="1">
    <location>
        <begin position="42"/>
        <end position="58"/>
    </location>
</feature>
<evidence type="ECO:0000313" key="3">
    <source>
        <dbReference type="Proteomes" id="UP001596058"/>
    </source>
</evidence>
<evidence type="ECO:0000313" key="2">
    <source>
        <dbReference type="EMBL" id="MFC5824194.1"/>
    </source>
</evidence>
<dbReference type="EMBL" id="JBHSPA010000013">
    <property type="protein sequence ID" value="MFC5824194.1"/>
    <property type="molecule type" value="Genomic_DNA"/>
</dbReference>